<keyword evidence="1" id="KW-1133">Transmembrane helix</keyword>
<feature type="transmembrane region" description="Helical" evidence="1">
    <location>
        <begin position="7"/>
        <end position="29"/>
    </location>
</feature>
<protein>
    <submittedName>
        <fullName evidence="2">Putative ovule protein</fullName>
    </submittedName>
</protein>
<evidence type="ECO:0000256" key="1">
    <source>
        <dbReference type="SAM" id="Phobius"/>
    </source>
</evidence>
<accession>A0A0V0HDG4</accession>
<sequence length="70" mass="7741">MVHGCIFIYEFGATLLVTISFLASILHLGINLSHQLLCSNSSFSSVTSFLFQLHFDYGVIVSSTAFSFFL</sequence>
<evidence type="ECO:0000313" key="2">
    <source>
        <dbReference type="EMBL" id="JAP18179.1"/>
    </source>
</evidence>
<organism evidence="2">
    <name type="scientific">Solanum chacoense</name>
    <name type="common">Chaco potato</name>
    <dbReference type="NCBI Taxonomy" id="4108"/>
    <lineage>
        <taxon>Eukaryota</taxon>
        <taxon>Viridiplantae</taxon>
        <taxon>Streptophyta</taxon>
        <taxon>Embryophyta</taxon>
        <taxon>Tracheophyta</taxon>
        <taxon>Spermatophyta</taxon>
        <taxon>Magnoliopsida</taxon>
        <taxon>eudicotyledons</taxon>
        <taxon>Gunneridae</taxon>
        <taxon>Pentapetalae</taxon>
        <taxon>asterids</taxon>
        <taxon>lamiids</taxon>
        <taxon>Solanales</taxon>
        <taxon>Solanaceae</taxon>
        <taxon>Solanoideae</taxon>
        <taxon>Solaneae</taxon>
        <taxon>Solanum</taxon>
    </lineage>
</organism>
<keyword evidence="1" id="KW-0812">Transmembrane</keyword>
<name>A0A0V0HDG4_SOLCH</name>
<dbReference type="AlphaFoldDB" id="A0A0V0HDG4"/>
<keyword evidence="1" id="KW-0472">Membrane</keyword>
<proteinExistence type="predicted"/>
<reference evidence="2" key="1">
    <citation type="submission" date="2015-12" db="EMBL/GenBank/DDBJ databases">
        <title>Gene expression during late stages of embryo sac development: a critical building block for successful pollen-pistil interactions.</title>
        <authorList>
            <person name="Liu Y."/>
            <person name="Joly V."/>
            <person name="Sabar M."/>
            <person name="Matton D.P."/>
        </authorList>
    </citation>
    <scope>NUCLEOTIDE SEQUENCE</scope>
</reference>
<feature type="transmembrane region" description="Helical" evidence="1">
    <location>
        <begin position="49"/>
        <end position="69"/>
    </location>
</feature>
<dbReference type="EMBL" id="GEDG01021595">
    <property type="protein sequence ID" value="JAP18179.1"/>
    <property type="molecule type" value="Transcribed_RNA"/>
</dbReference>